<feature type="region of interest" description="Disordered" evidence="1">
    <location>
        <begin position="46"/>
        <end position="93"/>
    </location>
</feature>
<dbReference type="RefSeq" id="WP_149789380.1">
    <property type="nucleotide sequence ID" value="NZ_FNIO01000009.1"/>
</dbReference>
<gene>
    <name evidence="3" type="ORF">SAMN05444142_10978</name>
</gene>
<dbReference type="EMBL" id="FQZZ01000009">
    <property type="protein sequence ID" value="SHK78547.1"/>
    <property type="molecule type" value="Genomic_DNA"/>
</dbReference>
<evidence type="ECO:0000313" key="4">
    <source>
        <dbReference type="Proteomes" id="UP000324252"/>
    </source>
</evidence>
<keyword evidence="2" id="KW-0472">Membrane</keyword>
<feature type="compositionally biased region" description="Acidic residues" evidence="1">
    <location>
        <begin position="81"/>
        <end position="93"/>
    </location>
</feature>
<evidence type="ECO:0000256" key="2">
    <source>
        <dbReference type="SAM" id="Phobius"/>
    </source>
</evidence>
<dbReference type="AlphaFoldDB" id="A0A1H0M796"/>
<evidence type="ECO:0000313" key="3">
    <source>
        <dbReference type="EMBL" id="SHK78547.1"/>
    </source>
</evidence>
<feature type="transmembrane region" description="Helical" evidence="2">
    <location>
        <begin position="20"/>
        <end position="38"/>
    </location>
</feature>
<proteinExistence type="predicted"/>
<keyword evidence="2" id="KW-1133">Transmembrane helix</keyword>
<accession>A0A1H0M796</accession>
<protein>
    <submittedName>
        <fullName evidence="3">Uncharacterized protein</fullName>
    </submittedName>
</protein>
<sequence length="93" mass="10429">MTPPDTRLDKQKRRHRGPLIGMVIVVIFAFAVIFYWIAELAYEAPGPQGQEEQEEQQETEPLSPEQLDSGDVEVPPTAPVDEVEPGDEDVIIE</sequence>
<keyword evidence="2" id="KW-0812">Transmembrane</keyword>
<evidence type="ECO:0000256" key="1">
    <source>
        <dbReference type="SAM" id="MobiDB-lite"/>
    </source>
</evidence>
<dbReference type="Proteomes" id="UP000324252">
    <property type="component" value="Unassembled WGS sequence"/>
</dbReference>
<keyword evidence="4" id="KW-1185">Reference proteome</keyword>
<reference evidence="3 4" key="1">
    <citation type="submission" date="2016-11" db="EMBL/GenBank/DDBJ databases">
        <authorList>
            <person name="Varghese N."/>
            <person name="Submissions S."/>
        </authorList>
    </citation>
    <scope>NUCLEOTIDE SEQUENCE [LARGE SCALE GENOMIC DNA]</scope>
    <source>
        <strain evidence="3 4">DSM 29620</strain>
    </source>
</reference>
<organism evidence="3 4">
    <name type="scientific">Lutimaribacter pacificus</name>
    <dbReference type="NCBI Taxonomy" id="391948"/>
    <lineage>
        <taxon>Bacteria</taxon>
        <taxon>Pseudomonadati</taxon>
        <taxon>Pseudomonadota</taxon>
        <taxon>Alphaproteobacteria</taxon>
        <taxon>Rhodobacterales</taxon>
        <taxon>Roseobacteraceae</taxon>
        <taxon>Lutimaribacter</taxon>
    </lineage>
</organism>
<name>A0A1H0M796_9RHOB</name>